<evidence type="ECO:0000256" key="4">
    <source>
        <dbReference type="ARBA" id="ARBA00023163"/>
    </source>
</evidence>
<name>A0A220TZC5_9BACI</name>
<dbReference type="PANTHER" id="PTHR43133">
    <property type="entry name" value="RNA POLYMERASE ECF-TYPE SIGMA FACTO"/>
    <property type="match status" value="1"/>
</dbReference>
<dbReference type="InterPro" id="IPR013249">
    <property type="entry name" value="RNA_pol_sigma70_r4_t2"/>
</dbReference>
<dbReference type="InterPro" id="IPR007627">
    <property type="entry name" value="RNA_pol_sigma70_r2"/>
</dbReference>
<dbReference type="GO" id="GO:0016987">
    <property type="term" value="F:sigma factor activity"/>
    <property type="evidence" value="ECO:0007669"/>
    <property type="project" value="UniProtKB-KW"/>
</dbReference>
<sequence>MKKKTDAALIKLVNKKHRPALEELYERYIKLIYSVVLKFCNGNEEVAKEMVQLIFLKLWTMKSSYDPSKGKFVNWLLTIVRNVCIDYIRKEKKHPQDYGKYETDTTINLADPTDTIGENIKGIEIANAKNKLSASQRRVIDLLYWEGYSLTEIAKMENAPVGTIKSRLYQSLKQLRKHLELEGS</sequence>
<dbReference type="OrthoDB" id="9784272at2"/>
<dbReference type="SUPFAM" id="SSF88946">
    <property type="entry name" value="Sigma2 domain of RNA polymerase sigma factors"/>
    <property type="match status" value="1"/>
</dbReference>
<reference evidence="7 8" key="1">
    <citation type="submission" date="2017-07" db="EMBL/GenBank/DDBJ databases">
        <title>Virgibacillus sp. LM2416.</title>
        <authorList>
            <person name="Tak E.J."/>
            <person name="Bae J.-W."/>
        </authorList>
    </citation>
    <scope>NUCLEOTIDE SEQUENCE [LARGE SCALE GENOMIC DNA]</scope>
    <source>
        <strain evidence="7 8">LM2416</strain>
    </source>
</reference>
<evidence type="ECO:0000259" key="5">
    <source>
        <dbReference type="Pfam" id="PF04542"/>
    </source>
</evidence>
<dbReference type="Pfam" id="PF04542">
    <property type="entry name" value="Sigma70_r2"/>
    <property type="match status" value="1"/>
</dbReference>
<dbReference type="Proteomes" id="UP000198312">
    <property type="component" value="Chromosome"/>
</dbReference>
<dbReference type="InterPro" id="IPR013325">
    <property type="entry name" value="RNA_pol_sigma_r2"/>
</dbReference>
<dbReference type="RefSeq" id="WP_089060409.1">
    <property type="nucleotide sequence ID" value="NZ_CP022315.1"/>
</dbReference>
<dbReference type="CDD" id="cd06171">
    <property type="entry name" value="Sigma70_r4"/>
    <property type="match status" value="1"/>
</dbReference>
<keyword evidence="4" id="KW-0804">Transcription</keyword>
<dbReference type="AlphaFoldDB" id="A0A220TZC5"/>
<dbReference type="InterPro" id="IPR039425">
    <property type="entry name" value="RNA_pol_sigma-70-like"/>
</dbReference>
<organism evidence="7 8">
    <name type="scientific">Virgibacillus phasianinus</name>
    <dbReference type="NCBI Taxonomy" id="2017483"/>
    <lineage>
        <taxon>Bacteria</taxon>
        <taxon>Bacillati</taxon>
        <taxon>Bacillota</taxon>
        <taxon>Bacilli</taxon>
        <taxon>Bacillales</taxon>
        <taxon>Bacillaceae</taxon>
        <taxon>Virgibacillus</taxon>
    </lineage>
</organism>
<keyword evidence="8" id="KW-1185">Reference proteome</keyword>
<feature type="domain" description="RNA polymerase sigma-70 region 2" evidence="5">
    <location>
        <begin position="24"/>
        <end position="93"/>
    </location>
</feature>
<proteinExistence type="inferred from homology"/>
<evidence type="ECO:0000256" key="2">
    <source>
        <dbReference type="ARBA" id="ARBA00023015"/>
    </source>
</evidence>
<evidence type="ECO:0000259" key="6">
    <source>
        <dbReference type="Pfam" id="PF08281"/>
    </source>
</evidence>
<dbReference type="InterPro" id="IPR013324">
    <property type="entry name" value="RNA_pol_sigma_r3/r4-like"/>
</dbReference>
<dbReference type="Gene3D" id="1.10.10.10">
    <property type="entry name" value="Winged helix-like DNA-binding domain superfamily/Winged helix DNA-binding domain"/>
    <property type="match status" value="1"/>
</dbReference>
<feature type="domain" description="RNA polymerase sigma factor 70 region 4 type 2" evidence="6">
    <location>
        <begin position="124"/>
        <end position="175"/>
    </location>
</feature>
<dbReference type="InterPro" id="IPR036388">
    <property type="entry name" value="WH-like_DNA-bd_sf"/>
</dbReference>
<gene>
    <name evidence="7" type="ORF">CFK37_02445</name>
</gene>
<comment type="similarity">
    <text evidence="1">Belongs to the sigma-70 factor family. ECF subfamily.</text>
</comment>
<evidence type="ECO:0000313" key="7">
    <source>
        <dbReference type="EMBL" id="ASK61132.1"/>
    </source>
</evidence>
<evidence type="ECO:0000256" key="1">
    <source>
        <dbReference type="ARBA" id="ARBA00010641"/>
    </source>
</evidence>
<dbReference type="GO" id="GO:0003677">
    <property type="term" value="F:DNA binding"/>
    <property type="evidence" value="ECO:0007669"/>
    <property type="project" value="InterPro"/>
</dbReference>
<keyword evidence="2" id="KW-0805">Transcription regulation</keyword>
<dbReference type="PANTHER" id="PTHR43133:SF62">
    <property type="entry name" value="RNA POLYMERASE SIGMA FACTOR SIGZ"/>
    <property type="match status" value="1"/>
</dbReference>
<dbReference type="EMBL" id="CP022315">
    <property type="protein sequence ID" value="ASK61132.1"/>
    <property type="molecule type" value="Genomic_DNA"/>
</dbReference>
<protein>
    <submittedName>
        <fullName evidence="7">RNA polymerase</fullName>
    </submittedName>
</protein>
<dbReference type="KEGG" id="vil:CFK37_02445"/>
<accession>A0A220TZC5</accession>
<dbReference type="Gene3D" id="1.10.1740.10">
    <property type="match status" value="1"/>
</dbReference>
<keyword evidence="3" id="KW-0731">Sigma factor</keyword>
<dbReference type="InterPro" id="IPR014284">
    <property type="entry name" value="RNA_pol_sigma-70_dom"/>
</dbReference>
<evidence type="ECO:0000256" key="3">
    <source>
        <dbReference type="ARBA" id="ARBA00023082"/>
    </source>
</evidence>
<dbReference type="GO" id="GO:0006352">
    <property type="term" value="P:DNA-templated transcription initiation"/>
    <property type="evidence" value="ECO:0007669"/>
    <property type="project" value="InterPro"/>
</dbReference>
<dbReference type="NCBIfam" id="TIGR02937">
    <property type="entry name" value="sigma70-ECF"/>
    <property type="match status" value="1"/>
</dbReference>
<evidence type="ECO:0000313" key="8">
    <source>
        <dbReference type="Proteomes" id="UP000198312"/>
    </source>
</evidence>
<dbReference type="Pfam" id="PF08281">
    <property type="entry name" value="Sigma70_r4_2"/>
    <property type="match status" value="1"/>
</dbReference>
<dbReference type="SUPFAM" id="SSF88659">
    <property type="entry name" value="Sigma3 and sigma4 domains of RNA polymerase sigma factors"/>
    <property type="match status" value="1"/>
</dbReference>